<dbReference type="PANTHER" id="PTHR21047">
    <property type="entry name" value="DTDP-6-DEOXY-D-GLUCOSE-3,5 EPIMERASE"/>
    <property type="match status" value="1"/>
</dbReference>
<dbReference type="Gene3D" id="2.60.120.10">
    <property type="entry name" value="Jelly Rolls"/>
    <property type="match status" value="1"/>
</dbReference>
<dbReference type="AlphaFoldDB" id="A0A510DVY8"/>
<dbReference type="GO" id="GO:0000271">
    <property type="term" value="P:polysaccharide biosynthetic process"/>
    <property type="evidence" value="ECO:0007669"/>
    <property type="project" value="TreeGrafter"/>
</dbReference>
<dbReference type="Proteomes" id="UP000322983">
    <property type="component" value="Chromosome"/>
</dbReference>
<dbReference type="EC" id="5.1.3.13" evidence="2"/>
<dbReference type="NCBIfam" id="TIGR01221">
    <property type="entry name" value="rmlC"/>
    <property type="match status" value="1"/>
</dbReference>
<dbReference type="PANTHER" id="PTHR21047:SF2">
    <property type="entry name" value="THYMIDINE DIPHOSPHO-4-KETO-RHAMNOSE 3,5-EPIMERASE"/>
    <property type="match status" value="1"/>
</dbReference>
<keyword evidence="5" id="KW-1185">Reference proteome</keyword>
<dbReference type="KEGG" id="step:IC006_1668"/>
<comment type="similarity">
    <text evidence="2">Belongs to the dTDP-4-dehydrorhamnose 3,5-epimerase family.</text>
</comment>
<dbReference type="InterPro" id="IPR014710">
    <property type="entry name" value="RmlC-like_jellyroll"/>
</dbReference>
<evidence type="ECO:0000313" key="4">
    <source>
        <dbReference type="EMBL" id="BBG27115.1"/>
    </source>
</evidence>
<reference evidence="3 5" key="2">
    <citation type="journal article" date="2020" name="Int. J. Syst. Evol. Microbiol.">
        <title>Sulfuracidifex tepidarius gen. nov., sp. nov. and transfer of Sulfolobus metallicus Huber and Stetter 1992 to the genus Sulfuracidifex as Sulfuracidifex metallicus comb. nov.</title>
        <authorList>
            <person name="Itoh T."/>
            <person name="Miura T."/>
            <person name="Sakai H.D."/>
            <person name="Kato S."/>
            <person name="Ohkuma M."/>
            <person name="Takashina T."/>
        </authorList>
    </citation>
    <scope>NUCLEOTIDE SEQUENCE [LARGE SCALE GENOMIC DNA]</scope>
    <source>
        <strain evidence="3 5">IC-006</strain>
        <strain evidence="4">IC-007</strain>
    </source>
</reference>
<dbReference type="EMBL" id="AP018929">
    <property type="protein sequence ID" value="BBG24357.1"/>
    <property type="molecule type" value="Genomic_DNA"/>
</dbReference>
<dbReference type="EMBL" id="AP018930">
    <property type="protein sequence ID" value="BBG27115.1"/>
    <property type="molecule type" value="Genomic_DNA"/>
</dbReference>
<dbReference type="UniPathway" id="UPA00124"/>
<comment type="pathway">
    <text evidence="2">Carbohydrate biosynthesis; dTDP-L-rhamnose biosynthesis.</text>
</comment>
<dbReference type="InterPro" id="IPR000888">
    <property type="entry name" value="RmlC-like"/>
</dbReference>
<dbReference type="GO" id="GO:0008830">
    <property type="term" value="F:dTDP-4-dehydrorhamnose 3,5-epimerase activity"/>
    <property type="evidence" value="ECO:0007669"/>
    <property type="project" value="UniProtKB-UniRule"/>
</dbReference>
<feature type="site" description="Participates in a stacking interaction with the thymidine ring of dTDP-4-oxo-6-deoxyglucose" evidence="1">
    <location>
        <position position="134"/>
    </location>
</feature>
<gene>
    <name evidence="3" type="ORF">IC006_1668</name>
    <name evidence="4" type="ORF">IC007_1646</name>
</gene>
<evidence type="ECO:0000313" key="3">
    <source>
        <dbReference type="EMBL" id="BBG24357.1"/>
    </source>
</evidence>
<accession>A0A510E3M6</accession>
<dbReference type="InterPro" id="IPR011051">
    <property type="entry name" value="RmlC_Cupin_sf"/>
</dbReference>
<dbReference type="Pfam" id="PF00908">
    <property type="entry name" value="dTDP_sugar_isom"/>
    <property type="match status" value="1"/>
</dbReference>
<dbReference type="SUPFAM" id="SSF51182">
    <property type="entry name" value="RmlC-like cupins"/>
    <property type="match status" value="1"/>
</dbReference>
<evidence type="ECO:0000256" key="2">
    <source>
        <dbReference type="RuleBase" id="RU364069"/>
    </source>
</evidence>
<protein>
    <recommendedName>
        <fullName evidence="2">dTDP-4-dehydrorhamnose 3,5-epimerase</fullName>
        <ecNumber evidence="2">5.1.3.13</ecNumber>
    </recommendedName>
    <alternativeName>
        <fullName evidence="2">Thymidine diphospho-4-keto-rhamnose 3,5-epimerase</fullName>
    </alternativeName>
</protein>
<dbReference type="GO" id="GO:0019305">
    <property type="term" value="P:dTDP-rhamnose biosynthetic process"/>
    <property type="evidence" value="ECO:0007669"/>
    <property type="project" value="UniProtKB-UniRule"/>
</dbReference>
<dbReference type="GO" id="GO:0005829">
    <property type="term" value="C:cytosol"/>
    <property type="evidence" value="ECO:0007669"/>
    <property type="project" value="TreeGrafter"/>
</dbReference>
<dbReference type="Proteomes" id="UP000325030">
    <property type="component" value="Chromosome"/>
</dbReference>
<dbReference type="OrthoDB" id="2990at2157"/>
<dbReference type="CDD" id="cd00438">
    <property type="entry name" value="cupin_RmlC"/>
    <property type="match status" value="1"/>
</dbReference>
<evidence type="ECO:0000313" key="6">
    <source>
        <dbReference type="Proteomes" id="UP000325030"/>
    </source>
</evidence>
<name>A0A510DVY8_9CREN</name>
<comment type="catalytic activity">
    <reaction evidence="2">
        <text>dTDP-4-dehydro-6-deoxy-alpha-D-glucose = dTDP-4-dehydro-beta-L-rhamnose</text>
        <dbReference type="Rhea" id="RHEA:16969"/>
        <dbReference type="ChEBI" id="CHEBI:57649"/>
        <dbReference type="ChEBI" id="CHEBI:62830"/>
        <dbReference type="EC" id="5.1.3.13"/>
    </reaction>
</comment>
<sequence length="178" mass="20368">MPFEFKKTEIEGVLLVETRKFDDRRGFFVELFKENQMKGIPNFVQGNMSFSVAGVIRGLHYQINPFPQGKLVTVANGRILDVAVDIRRSSPTFGKFVKAELTPGRMLWIPPGFAHGFQAMEDSVVIYFITHSTYSPQHERCINWNDEEIGIDWPLKNWILSDKDALCPKLSSAEINFI</sequence>
<evidence type="ECO:0000313" key="5">
    <source>
        <dbReference type="Proteomes" id="UP000322983"/>
    </source>
</evidence>
<dbReference type="STRING" id="1294262.GCA_001316085_00357"/>
<evidence type="ECO:0000256" key="1">
    <source>
        <dbReference type="PIRSR" id="PIRSR600888-3"/>
    </source>
</evidence>
<accession>A0A510DVY8</accession>
<dbReference type="RefSeq" id="WP_054844987.1">
    <property type="nucleotide sequence ID" value="NZ_AP018929.1"/>
</dbReference>
<reference evidence="6" key="1">
    <citation type="submission" date="2018-09" db="EMBL/GenBank/DDBJ databases">
        <title>Complete Genome Sequencing of Sulfolobus sp. JCM 16834.</title>
        <authorList>
            <person name="Kato S."/>
            <person name="Itoh T."/>
            <person name="Ohkuma M."/>
        </authorList>
    </citation>
    <scope>NUCLEOTIDE SEQUENCE [LARGE SCALE GENOMIC DNA]</scope>
    <source>
        <strain evidence="6">IC-007</strain>
    </source>
</reference>
<organism evidence="3 5">
    <name type="scientific">Sulfuracidifex tepidarius</name>
    <dbReference type="NCBI Taxonomy" id="1294262"/>
    <lineage>
        <taxon>Archaea</taxon>
        <taxon>Thermoproteota</taxon>
        <taxon>Thermoprotei</taxon>
        <taxon>Sulfolobales</taxon>
        <taxon>Sulfolobaceae</taxon>
        <taxon>Sulfuracidifex</taxon>
    </lineage>
</organism>
<keyword evidence="2" id="KW-0413">Isomerase</keyword>
<comment type="function">
    <text evidence="2">Catalyzes the epimerization of the C3' and C5'positions of dTDP-6-deoxy-D-xylo-4-hexulose, forming dTDP-6-deoxy-L-lyxo-4-hexulose.</text>
</comment>
<dbReference type="GeneID" id="41717982"/>
<proteinExistence type="inferred from homology"/>
<comment type="subunit">
    <text evidence="2">Homodimer.</text>
</comment>